<keyword evidence="3" id="KW-1185">Reference proteome</keyword>
<keyword evidence="1" id="KW-0472">Membrane</keyword>
<accession>A0ABM6N6D2</accession>
<organism evidence="2 3">
    <name type="scientific">Pseudoalteromonas issachenkonii</name>
    <dbReference type="NCBI Taxonomy" id="152297"/>
    <lineage>
        <taxon>Bacteria</taxon>
        <taxon>Pseudomonadati</taxon>
        <taxon>Pseudomonadota</taxon>
        <taxon>Gammaproteobacteria</taxon>
        <taxon>Alteromonadales</taxon>
        <taxon>Pseudoalteromonadaceae</taxon>
        <taxon>Pseudoalteromonas</taxon>
    </lineage>
</organism>
<protein>
    <submittedName>
        <fullName evidence="2">Uncharacterized protein</fullName>
    </submittedName>
</protein>
<gene>
    <name evidence="2" type="ORF">PISS_a3089</name>
</gene>
<evidence type="ECO:0000256" key="1">
    <source>
        <dbReference type="SAM" id="Phobius"/>
    </source>
</evidence>
<keyword evidence="1" id="KW-0812">Transmembrane</keyword>
<name>A0ABM6N6D2_9GAMM</name>
<keyword evidence="1" id="KW-1133">Transmembrane helix</keyword>
<dbReference type="Proteomes" id="UP000217258">
    <property type="component" value="Chromosome I"/>
</dbReference>
<feature type="transmembrane region" description="Helical" evidence="1">
    <location>
        <begin position="20"/>
        <end position="38"/>
    </location>
</feature>
<dbReference type="EMBL" id="CP011030">
    <property type="protein sequence ID" value="ATC91814.1"/>
    <property type="molecule type" value="Genomic_DNA"/>
</dbReference>
<proteinExistence type="predicted"/>
<reference evidence="2 3" key="1">
    <citation type="submission" date="2015-06" db="EMBL/GenBank/DDBJ databases">
        <authorList>
            <person name="Xie B.-B."/>
            <person name="Rong J.-C."/>
            <person name="Qin Q.-L."/>
            <person name="Zhang Y.-Z."/>
        </authorList>
    </citation>
    <scope>NUCLEOTIDE SEQUENCE [LARGE SCALE GENOMIC DNA]</scope>
    <source>
        <strain evidence="2 3">KMM 3549</strain>
    </source>
</reference>
<evidence type="ECO:0000313" key="3">
    <source>
        <dbReference type="Proteomes" id="UP000217258"/>
    </source>
</evidence>
<sequence length="40" mass="4572">MKIFNIFFSLLILAIKRGMLRLGMLALMLACILATLIFQE</sequence>
<evidence type="ECO:0000313" key="2">
    <source>
        <dbReference type="EMBL" id="ATC91814.1"/>
    </source>
</evidence>